<accession>A0A2K8T9V0</accession>
<keyword evidence="2" id="KW-0614">Plasmid</keyword>
<geneLocation type="plasmid" evidence="3">
    <name>pnfsy08</name>
</geneLocation>
<dbReference type="EMBL" id="CP024793">
    <property type="protein sequence ID" value="AUB44301.1"/>
    <property type="molecule type" value="Genomic_DNA"/>
</dbReference>
<name>A0A2K8T9V0_9NOSO</name>
<dbReference type="EMBL" id="CP024793">
    <property type="protein sequence ID" value="AUB44487.1"/>
    <property type="molecule type" value="Genomic_DNA"/>
</dbReference>
<protein>
    <submittedName>
        <fullName evidence="2">Uncharacterized protein</fullName>
    </submittedName>
</protein>
<dbReference type="RefSeq" id="WP_100904082.1">
    <property type="nucleotide sequence ID" value="NZ_CAWNNC010000009.1"/>
</dbReference>
<dbReference type="OrthoDB" id="493742at2"/>
<evidence type="ECO:0000313" key="1">
    <source>
        <dbReference type="EMBL" id="AUB44301.1"/>
    </source>
</evidence>
<dbReference type="KEGG" id="nfl:COO91_10524"/>
<dbReference type="Proteomes" id="UP000232003">
    <property type="component" value="Plasmid pNFSY08"/>
</dbReference>
<gene>
    <name evidence="1" type="ORF">COO91_10524</name>
    <name evidence="2" type="ORF">COO91_10714</name>
</gene>
<evidence type="ECO:0000313" key="2">
    <source>
        <dbReference type="EMBL" id="AUB44487.1"/>
    </source>
</evidence>
<reference evidence="2 3" key="1">
    <citation type="submission" date="2017-11" db="EMBL/GenBank/DDBJ databases">
        <title>Complete genome of a free-living desiccation-tolerant cyanobacterium and its photosynthetic adaptation to extreme terrestrial habitat.</title>
        <authorList>
            <person name="Shang J."/>
        </authorList>
    </citation>
    <scope>NUCLEOTIDE SEQUENCE [LARGE SCALE GENOMIC DNA]</scope>
    <source>
        <strain evidence="2 3">CCNUN1</strain>
        <plasmid evidence="2">pNFSY08</plasmid>
        <plasmid evidence="3">pnfsy08</plasmid>
    </source>
</reference>
<evidence type="ECO:0000313" key="3">
    <source>
        <dbReference type="Proteomes" id="UP000232003"/>
    </source>
</evidence>
<geneLocation type="plasmid" evidence="2">
    <name>pNFSY08</name>
</geneLocation>
<keyword evidence="3" id="KW-1185">Reference proteome</keyword>
<proteinExistence type="predicted"/>
<organism evidence="2 3">
    <name type="scientific">Nostoc flagelliforme CCNUN1</name>
    <dbReference type="NCBI Taxonomy" id="2038116"/>
    <lineage>
        <taxon>Bacteria</taxon>
        <taxon>Bacillati</taxon>
        <taxon>Cyanobacteriota</taxon>
        <taxon>Cyanophyceae</taxon>
        <taxon>Nostocales</taxon>
        <taxon>Nostocaceae</taxon>
        <taxon>Nostoc</taxon>
    </lineage>
</organism>
<sequence length="86" mass="8548">MATIKISELQPKNQFEKVSDADLQAVNGGQAFQLVLGSTSATTGAAVGGGSVANSTNSFFNLNGGVGSPFFSASATSNALSSSSPF</sequence>
<dbReference type="AlphaFoldDB" id="A0A2K8T9V0"/>
<dbReference type="KEGG" id="nfl:COO91_10714"/>